<dbReference type="PANTHER" id="PTHR38663">
    <property type="match status" value="1"/>
</dbReference>
<accession>A0A1E7FRQ5</accession>
<keyword evidence="2" id="KW-1185">Reference proteome</keyword>
<dbReference type="Proteomes" id="UP000095751">
    <property type="component" value="Unassembled WGS sequence"/>
</dbReference>
<proteinExistence type="predicted"/>
<evidence type="ECO:0000313" key="1">
    <source>
        <dbReference type="EMBL" id="OEU20839.1"/>
    </source>
</evidence>
<dbReference type="InterPro" id="IPR036188">
    <property type="entry name" value="FAD/NAD-bd_sf"/>
</dbReference>
<dbReference type="SUPFAM" id="SSF51905">
    <property type="entry name" value="FAD/NAD(P)-binding domain"/>
    <property type="match status" value="2"/>
</dbReference>
<dbReference type="OrthoDB" id="48566at2759"/>
<evidence type="ECO:0000313" key="2">
    <source>
        <dbReference type="Proteomes" id="UP000095751"/>
    </source>
</evidence>
<dbReference type="KEGG" id="fcy:FRACYDRAFT_234471"/>
<dbReference type="PANTHER" id="PTHR38663:SF1">
    <property type="entry name" value="L-ORNITHINE N(5)-MONOOXYGENASE"/>
    <property type="match status" value="1"/>
</dbReference>
<gene>
    <name evidence="1" type="ORF">FRACYDRAFT_234471</name>
</gene>
<dbReference type="EMBL" id="KV784354">
    <property type="protein sequence ID" value="OEU20839.1"/>
    <property type="molecule type" value="Genomic_DNA"/>
</dbReference>
<protein>
    <submittedName>
        <fullName evidence="1">Uncharacterized protein</fullName>
    </submittedName>
</protein>
<sequence length="594" mass="66282">MTSNDDGYERTNFKKKHFQFPGRSNSLRQFLLILLSISWMTSTRRDATIIAFNPARITHTSTINSLSTCNTITTNQRDVDVDVDNDESTNIIIKVPWLIIGGGIHGVHIAASLIGKGGIKATDIQIVDANESLLHKWKSRTAATGMEYLRSSAGYHLDLDEHSLRRQFGVDTGNAAVGNIKGAGRKKSKKNRKKNVSLQGITSNDVFAKDYERPRLDAFNEHCDSVITKYNLDQLHVQGIVTSIEPKEGHVKVMLSLLSEQKKNNSENEIGGMISYTYKAQNIILALGNDEPSYADWVDEKDIEQGFVRHILEDTQKRSGEKVRDHDVKDVAVLGGGITAAHKVLELVRTNDSTTRTNCSTLKRRIHLISRQPFKEQQFDTHQDWMMDQAASKRSEEGGGYGTPDRQKKFKSSTCWKERRKMIVKERVAGTVTPAIFRGEGGLCYAINNGDIKWHHAEVVKKRYIEMDMDEDENVNDNYNNIDATTKRSTQKRRIQLSLSCGNTIEVDEVLLATGFGKKLPGGKLIKDLVKNFDLEVSDFCGFPIVDENLSWGSKGIYVAGALAELEIGPSARNIAGARLAAERILKAATKTKA</sequence>
<dbReference type="AlphaFoldDB" id="A0A1E7FRQ5"/>
<dbReference type="InParanoid" id="A0A1E7FRQ5"/>
<reference evidence="1 2" key="1">
    <citation type="submission" date="2016-09" db="EMBL/GenBank/DDBJ databases">
        <title>Extensive genetic diversity and differential bi-allelic expression allows diatom success in the polar Southern Ocean.</title>
        <authorList>
            <consortium name="DOE Joint Genome Institute"/>
            <person name="Mock T."/>
            <person name="Otillar R.P."/>
            <person name="Strauss J."/>
            <person name="Dupont C."/>
            <person name="Frickenhaus S."/>
            <person name="Maumus F."/>
            <person name="Mcmullan M."/>
            <person name="Sanges R."/>
            <person name="Schmutz J."/>
            <person name="Toseland A."/>
            <person name="Valas R."/>
            <person name="Veluchamy A."/>
            <person name="Ward B.J."/>
            <person name="Allen A."/>
            <person name="Barry K."/>
            <person name="Falciatore A."/>
            <person name="Ferrante M."/>
            <person name="Fortunato A.E."/>
            <person name="Gloeckner G."/>
            <person name="Gruber A."/>
            <person name="Hipkin R."/>
            <person name="Janech M."/>
            <person name="Kroth P."/>
            <person name="Leese F."/>
            <person name="Lindquist E."/>
            <person name="Lyon B.R."/>
            <person name="Martin J."/>
            <person name="Mayer C."/>
            <person name="Parker M."/>
            <person name="Quesneville H."/>
            <person name="Raymond J."/>
            <person name="Uhlig C."/>
            <person name="Valentin K.U."/>
            <person name="Worden A.Z."/>
            <person name="Armbrust E.V."/>
            <person name="Bowler C."/>
            <person name="Green B."/>
            <person name="Moulton V."/>
            <person name="Van Oosterhout C."/>
            <person name="Grigoriev I."/>
        </authorList>
    </citation>
    <scope>NUCLEOTIDE SEQUENCE [LARGE SCALE GENOMIC DNA]</scope>
    <source>
        <strain evidence="1 2">CCMP1102</strain>
    </source>
</reference>
<dbReference type="Gene3D" id="3.50.50.60">
    <property type="entry name" value="FAD/NAD(P)-binding domain"/>
    <property type="match status" value="1"/>
</dbReference>
<organism evidence="1 2">
    <name type="scientific">Fragilariopsis cylindrus CCMP1102</name>
    <dbReference type="NCBI Taxonomy" id="635003"/>
    <lineage>
        <taxon>Eukaryota</taxon>
        <taxon>Sar</taxon>
        <taxon>Stramenopiles</taxon>
        <taxon>Ochrophyta</taxon>
        <taxon>Bacillariophyta</taxon>
        <taxon>Bacillariophyceae</taxon>
        <taxon>Bacillariophycidae</taxon>
        <taxon>Bacillariales</taxon>
        <taxon>Bacillariaceae</taxon>
        <taxon>Fragilariopsis</taxon>
    </lineage>
</organism>
<name>A0A1E7FRQ5_9STRA</name>